<evidence type="ECO:0000256" key="1">
    <source>
        <dbReference type="SAM" id="Phobius"/>
    </source>
</evidence>
<dbReference type="WormBase" id="SRAE_2000105650">
    <property type="protein sequence ID" value="SRP05060"/>
    <property type="gene ID" value="WBGene00261257"/>
</dbReference>
<dbReference type="WBParaSite" id="SRAE_2000105650.1">
    <property type="protein sequence ID" value="SRAE_2000105650.1"/>
    <property type="gene ID" value="WBGene00261257"/>
</dbReference>
<evidence type="ECO:0000313" key="5">
    <source>
        <dbReference type="WBParaSite" id="SRAE_2000105650.1"/>
    </source>
</evidence>
<dbReference type="GeneID" id="36378751"/>
<keyword evidence="1" id="KW-1133">Transmembrane helix</keyword>
<dbReference type="AlphaFoldDB" id="A0A090L9G4"/>
<feature type="transmembrane region" description="Helical" evidence="1">
    <location>
        <begin position="72"/>
        <end position="88"/>
    </location>
</feature>
<evidence type="ECO:0000313" key="3">
    <source>
        <dbReference type="EMBL" id="CEF66387.1"/>
    </source>
</evidence>
<organism evidence="3">
    <name type="scientific">Strongyloides ratti</name>
    <name type="common">Parasitic roundworm</name>
    <dbReference type="NCBI Taxonomy" id="34506"/>
    <lineage>
        <taxon>Eukaryota</taxon>
        <taxon>Metazoa</taxon>
        <taxon>Ecdysozoa</taxon>
        <taxon>Nematoda</taxon>
        <taxon>Chromadorea</taxon>
        <taxon>Rhabditida</taxon>
        <taxon>Tylenchina</taxon>
        <taxon>Panagrolaimomorpha</taxon>
        <taxon>Strongyloidoidea</taxon>
        <taxon>Strongyloididae</taxon>
        <taxon>Strongyloides</taxon>
    </lineage>
</organism>
<feature type="chain" id="PRO_5015030590" evidence="2">
    <location>
        <begin position="20"/>
        <end position="100"/>
    </location>
</feature>
<protein>
    <submittedName>
        <fullName evidence="3 5">Uncharacterized protein</fullName>
    </submittedName>
</protein>
<dbReference type="Proteomes" id="UP000035682">
    <property type="component" value="Unplaced"/>
</dbReference>
<reference evidence="3 4" key="1">
    <citation type="submission" date="2014-09" db="EMBL/GenBank/DDBJ databases">
        <authorList>
            <person name="Martin A.A."/>
        </authorList>
    </citation>
    <scope>NUCLEOTIDE SEQUENCE</scope>
    <source>
        <strain evidence="4">ED321</strain>
        <strain evidence="3">ED321 Heterogonic</strain>
    </source>
</reference>
<dbReference type="OrthoDB" id="5865274at2759"/>
<dbReference type="RefSeq" id="XP_024505587.1">
    <property type="nucleotide sequence ID" value="XM_024651962.1"/>
</dbReference>
<evidence type="ECO:0000313" key="4">
    <source>
        <dbReference type="Proteomes" id="UP000035682"/>
    </source>
</evidence>
<feature type="signal peptide" evidence="2">
    <location>
        <begin position="1"/>
        <end position="19"/>
    </location>
</feature>
<gene>
    <name evidence="3 5 6" type="ORF">SRAE_2000105650</name>
</gene>
<keyword evidence="1" id="KW-0472">Membrane</keyword>
<sequence>MFIKYFFLFFVPLFFLTYGNYITNHENENLMPRNNLLKRSKILSRYGRAVLSRYGKRSGVDKLNYNIERQDFYPLYGKYFYLFIYLFLDRYKEMILDQDM</sequence>
<reference evidence="5" key="2">
    <citation type="submission" date="2020-12" db="UniProtKB">
        <authorList>
            <consortium name="WormBaseParasite"/>
        </authorList>
    </citation>
    <scope>IDENTIFICATION</scope>
</reference>
<keyword evidence="1" id="KW-0812">Transmembrane</keyword>
<keyword evidence="2" id="KW-0732">Signal</keyword>
<name>A0A090L9G4_STRRB</name>
<keyword evidence="4" id="KW-1185">Reference proteome</keyword>
<proteinExistence type="predicted"/>
<accession>A0A090L9G4</accession>
<dbReference type="CTD" id="36378751"/>
<dbReference type="EMBL" id="LN609529">
    <property type="protein sequence ID" value="CEF66387.1"/>
    <property type="molecule type" value="Genomic_DNA"/>
</dbReference>
<evidence type="ECO:0000256" key="2">
    <source>
        <dbReference type="SAM" id="SignalP"/>
    </source>
</evidence>
<evidence type="ECO:0000313" key="6">
    <source>
        <dbReference type="WormBase" id="SRAE_2000105650"/>
    </source>
</evidence>